<dbReference type="HAMAP" id="MF_00376">
    <property type="entry name" value="Dephospho_CoA_kinase"/>
    <property type="match status" value="1"/>
</dbReference>
<evidence type="ECO:0000256" key="5">
    <source>
        <dbReference type="SAM" id="MobiDB-lite"/>
    </source>
</evidence>
<dbReference type="PANTHER" id="PTHR10695">
    <property type="entry name" value="DEPHOSPHO-COA KINASE-RELATED"/>
    <property type="match status" value="1"/>
</dbReference>
<dbReference type="AlphaFoldDB" id="A0A1D8TUZ0"/>
<evidence type="ECO:0000313" key="7">
    <source>
        <dbReference type="Proteomes" id="UP000177870"/>
    </source>
</evidence>
<dbReference type="InterPro" id="IPR001977">
    <property type="entry name" value="Depp_CoAkinase"/>
</dbReference>
<comment type="pathway">
    <text evidence="3">Cofactor biosynthesis; coenzyme A biosynthesis; CoA from (R)-pantothenate: step 5/5.</text>
</comment>
<comment type="similarity">
    <text evidence="3">Belongs to the CoaE family.</text>
</comment>
<sequence length="251" mass="28157">MNQKRIIGLTGGIATGKTTVSNYLADTYRLPILDADIYAREAVQPDSPILKQIYQRYGSQVQHSDGTLNRKRLGEIIFSNPAERQWLEQQIHPYVRDRFLSELDTFLDAIASGEGLCAEPASAPCKPRGNPQDRTGSRSWGEPPRPRYLAASLVAPTVILVIPLLFEAKMTDLVTETWVVSCSPEQQLRRIQKRDRISKEQAQARINSQLSLQEKIALADLVLDNSSTKEALIQQVSTALATNGYHRQFRI</sequence>
<keyword evidence="2 3" id="KW-0067">ATP-binding</keyword>
<dbReference type="Proteomes" id="UP000177870">
    <property type="component" value="Chromosome"/>
</dbReference>
<keyword evidence="3 6" id="KW-0418">Kinase</keyword>
<evidence type="ECO:0000313" key="6">
    <source>
        <dbReference type="EMBL" id="AOX01353.1"/>
    </source>
</evidence>
<dbReference type="Gene3D" id="3.40.50.300">
    <property type="entry name" value="P-loop containing nucleotide triphosphate hydrolases"/>
    <property type="match status" value="1"/>
</dbReference>
<dbReference type="GO" id="GO:0005524">
    <property type="term" value="F:ATP binding"/>
    <property type="evidence" value="ECO:0007669"/>
    <property type="project" value="UniProtKB-UniRule"/>
</dbReference>
<dbReference type="OrthoDB" id="9812943at2"/>
<feature type="region of interest" description="Disordered" evidence="5">
    <location>
        <begin position="119"/>
        <end position="143"/>
    </location>
</feature>
<feature type="binding site" evidence="3">
    <location>
        <begin position="14"/>
        <end position="19"/>
    </location>
    <ligand>
        <name>ATP</name>
        <dbReference type="ChEBI" id="CHEBI:30616"/>
    </ligand>
</feature>
<proteinExistence type="inferred from homology"/>
<dbReference type="GO" id="GO:0004140">
    <property type="term" value="F:dephospho-CoA kinase activity"/>
    <property type="evidence" value="ECO:0007669"/>
    <property type="project" value="UniProtKB-UniRule"/>
</dbReference>
<evidence type="ECO:0000256" key="2">
    <source>
        <dbReference type="ARBA" id="ARBA00022840"/>
    </source>
</evidence>
<organism evidence="6 7">
    <name type="scientific">Moorena producens PAL-8-15-08-1</name>
    <dbReference type="NCBI Taxonomy" id="1458985"/>
    <lineage>
        <taxon>Bacteria</taxon>
        <taxon>Bacillati</taxon>
        <taxon>Cyanobacteriota</taxon>
        <taxon>Cyanophyceae</taxon>
        <taxon>Coleofasciculales</taxon>
        <taxon>Coleofasciculaceae</taxon>
        <taxon>Moorena</taxon>
    </lineage>
</organism>
<dbReference type="STRING" id="1458985.BJP34_19620"/>
<dbReference type="InterPro" id="IPR027417">
    <property type="entry name" value="P-loop_NTPase"/>
</dbReference>
<gene>
    <name evidence="3" type="primary">coaE</name>
    <name evidence="6" type="ORF">BJP34_19620</name>
</gene>
<evidence type="ECO:0000256" key="4">
    <source>
        <dbReference type="NCBIfam" id="TIGR00152"/>
    </source>
</evidence>
<dbReference type="GO" id="GO:0015937">
    <property type="term" value="P:coenzyme A biosynthetic process"/>
    <property type="evidence" value="ECO:0007669"/>
    <property type="project" value="UniProtKB-UniRule"/>
</dbReference>
<comment type="subcellular location">
    <subcellularLocation>
        <location evidence="3">Cytoplasm</location>
    </subcellularLocation>
</comment>
<reference evidence="7" key="1">
    <citation type="submission" date="2016-10" db="EMBL/GenBank/DDBJ databases">
        <title>Comparative genomics uncovers the prolific and rare metabolic potential of the cyanobacterial genus Moorea.</title>
        <authorList>
            <person name="Leao T."/>
            <person name="Castelao G."/>
            <person name="Korobeynikov A."/>
            <person name="Monroe E.A."/>
            <person name="Podell S."/>
            <person name="Glukhov E."/>
            <person name="Allen E."/>
            <person name="Gerwick W.H."/>
            <person name="Gerwick L."/>
        </authorList>
    </citation>
    <scope>NUCLEOTIDE SEQUENCE [LARGE SCALE GENOMIC DNA]</scope>
    <source>
        <strain evidence="7">PAL-8-15-08-1</strain>
    </source>
</reference>
<evidence type="ECO:0000256" key="1">
    <source>
        <dbReference type="ARBA" id="ARBA00022741"/>
    </source>
</evidence>
<dbReference type="CDD" id="cd02022">
    <property type="entry name" value="DPCK"/>
    <property type="match status" value="1"/>
</dbReference>
<comment type="catalytic activity">
    <reaction evidence="3">
        <text>3'-dephospho-CoA + ATP = ADP + CoA + H(+)</text>
        <dbReference type="Rhea" id="RHEA:18245"/>
        <dbReference type="ChEBI" id="CHEBI:15378"/>
        <dbReference type="ChEBI" id="CHEBI:30616"/>
        <dbReference type="ChEBI" id="CHEBI:57287"/>
        <dbReference type="ChEBI" id="CHEBI:57328"/>
        <dbReference type="ChEBI" id="CHEBI:456216"/>
        <dbReference type="EC" id="2.7.1.24"/>
    </reaction>
</comment>
<dbReference type="PROSITE" id="PS51219">
    <property type="entry name" value="DPCK"/>
    <property type="match status" value="1"/>
</dbReference>
<dbReference type="Pfam" id="PF01121">
    <property type="entry name" value="CoaE"/>
    <property type="match status" value="2"/>
</dbReference>
<dbReference type="PANTHER" id="PTHR10695:SF46">
    <property type="entry name" value="BIFUNCTIONAL COENZYME A SYNTHASE-RELATED"/>
    <property type="match status" value="1"/>
</dbReference>
<dbReference type="RefSeq" id="WP_070393795.1">
    <property type="nucleotide sequence ID" value="NZ_CP017599.1"/>
</dbReference>
<keyword evidence="1 3" id="KW-0547">Nucleotide-binding</keyword>
<keyword evidence="3" id="KW-0173">Coenzyme A biosynthesis</keyword>
<dbReference type="GO" id="GO:0005737">
    <property type="term" value="C:cytoplasm"/>
    <property type="evidence" value="ECO:0007669"/>
    <property type="project" value="UniProtKB-SubCell"/>
</dbReference>
<name>A0A1D8TUZ0_9CYAN</name>
<keyword evidence="3" id="KW-0963">Cytoplasm</keyword>
<dbReference type="EMBL" id="CP017599">
    <property type="protein sequence ID" value="AOX01353.1"/>
    <property type="molecule type" value="Genomic_DNA"/>
</dbReference>
<dbReference type="SUPFAM" id="SSF52540">
    <property type="entry name" value="P-loop containing nucleoside triphosphate hydrolases"/>
    <property type="match status" value="1"/>
</dbReference>
<evidence type="ECO:0000256" key="3">
    <source>
        <dbReference type="HAMAP-Rule" id="MF_00376"/>
    </source>
</evidence>
<keyword evidence="3" id="KW-0808">Transferase</keyword>
<dbReference type="UniPathway" id="UPA00241">
    <property type="reaction ID" value="UER00356"/>
</dbReference>
<protein>
    <recommendedName>
        <fullName evidence="3 4">Dephospho-CoA kinase</fullName>
        <ecNumber evidence="3 4">2.7.1.24</ecNumber>
    </recommendedName>
    <alternativeName>
        <fullName evidence="3">Dephosphocoenzyme A kinase</fullName>
    </alternativeName>
</protein>
<accession>A0A1D8TUZ0</accession>
<dbReference type="EC" id="2.7.1.24" evidence="3 4"/>
<dbReference type="NCBIfam" id="TIGR00152">
    <property type="entry name" value="dephospho-CoA kinase"/>
    <property type="match status" value="2"/>
</dbReference>
<dbReference type="KEGG" id="mpro:BJP34_19620"/>
<comment type="function">
    <text evidence="3">Catalyzes the phosphorylation of the 3'-hydroxyl group of dephosphocoenzyme A to form coenzyme A.</text>
</comment>